<dbReference type="Gene3D" id="1.10.3790.10">
    <property type="entry name" value="NinB"/>
    <property type="match status" value="1"/>
</dbReference>
<dbReference type="OrthoDB" id="7061352at2"/>
<dbReference type="SUPFAM" id="SSF103370">
    <property type="entry name" value="NinB"/>
    <property type="match status" value="1"/>
</dbReference>
<proteinExistence type="predicted"/>
<dbReference type="InterPro" id="IPR036619">
    <property type="entry name" value="NinB_sf"/>
</dbReference>
<organism evidence="1 2">
    <name type="scientific">Gilliamella apis</name>
    <dbReference type="NCBI Taxonomy" id="1970738"/>
    <lineage>
        <taxon>Bacteria</taxon>
        <taxon>Pseudomonadati</taxon>
        <taxon>Pseudomonadota</taxon>
        <taxon>Gammaproteobacteria</taxon>
        <taxon>Orbales</taxon>
        <taxon>Orbaceae</taxon>
        <taxon>Gilliamella</taxon>
    </lineage>
</organism>
<dbReference type="RefSeq" id="WP_086320243.1">
    <property type="nucleotide sequence ID" value="NZ_NASD01000003.1"/>
</dbReference>
<sequence>MDDLCLHESNIKSIVNTLLELAKSGKRYRLIIKIWKDKRTIDQNSLSHMWYDDLAKQANVKTKTNNYSMESVKHDLKETFLGYENVEHKNLLTGEITVKQQLRKTSELDTGEMHFYLQQIETWASQNGFRLRIPSDSEYQKLKMQQVA</sequence>
<gene>
    <name evidence="1" type="ORF">B6D06_03685</name>
</gene>
<dbReference type="InterPro" id="IPR008711">
    <property type="entry name" value="Recombinase_NinB"/>
</dbReference>
<dbReference type="Pfam" id="PF05772">
    <property type="entry name" value="NinB"/>
    <property type="match status" value="1"/>
</dbReference>
<comment type="caution">
    <text evidence="1">The sequence shown here is derived from an EMBL/GenBank/DDBJ whole genome shotgun (WGS) entry which is preliminary data.</text>
</comment>
<reference evidence="1 2" key="1">
    <citation type="submission" date="2017-03" db="EMBL/GenBank/DDBJ databases">
        <title>Comparative genomics of honeybee gut symbionts reveal geographically distinct and subgroup specific antibiotic resistance.</title>
        <authorList>
            <person name="Ludvigsen J."/>
            <person name="Porcellato D."/>
            <person name="Labee-Lund T.M."/>
            <person name="Amdam G.V."/>
            <person name="Rudi K."/>
        </authorList>
    </citation>
    <scope>NUCLEOTIDE SEQUENCE [LARGE SCALE GENOMIC DNA]</scope>
    <source>
        <strain evidence="1 2">A-4-12</strain>
    </source>
</reference>
<dbReference type="NCBIfam" id="NF007281">
    <property type="entry name" value="PRK09741.1"/>
    <property type="match status" value="1"/>
</dbReference>
<evidence type="ECO:0000313" key="2">
    <source>
        <dbReference type="Proteomes" id="UP000194968"/>
    </source>
</evidence>
<name>A0A242NW34_9GAMM</name>
<dbReference type="EMBL" id="NASK01000083">
    <property type="protein sequence ID" value="OTQ50902.1"/>
    <property type="molecule type" value="Genomic_DNA"/>
</dbReference>
<evidence type="ECO:0000313" key="1">
    <source>
        <dbReference type="EMBL" id="OTQ50902.1"/>
    </source>
</evidence>
<accession>A0A242NW34</accession>
<dbReference type="Proteomes" id="UP000194968">
    <property type="component" value="Unassembled WGS sequence"/>
</dbReference>
<dbReference type="AlphaFoldDB" id="A0A242NW34"/>
<evidence type="ECO:0008006" key="3">
    <source>
        <dbReference type="Google" id="ProtNLM"/>
    </source>
</evidence>
<protein>
    <recommendedName>
        <fullName evidence="3">NinB family protein</fullName>
    </recommendedName>
</protein>